<feature type="chain" id="PRO_5013288830" evidence="1">
    <location>
        <begin position="16"/>
        <end position="113"/>
    </location>
</feature>
<name>A0A084IKU0_SALHC</name>
<evidence type="ECO:0000256" key="1">
    <source>
        <dbReference type="SAM" id="SignalP"/>
    </source>
</evidence>
<dbReference type="AlphaFoldDB" id="A0A084IKU0"/>
<evidence type="ECO:0000313" key="3">
    <source>
        <dbReference type="Proteomes" id="UP000028302"/>
    </source>
</evidence>
<proteinExistence type="predicted"/>
<reference evidence="2 3" key="1">
    <citation type="submission" date="2013-03" db="EMBL/GenBank/DDBJ databases">
        <title>Salinisphaera hydrothermalis C41B8 Genome Sequencing.</title>
        <authorList>
            <person name="Li C."/>
            <person name="Lai Q."/>
            <person name="Shao Z."/>
        </authorList>
    </citation>
    <scope>NUCLEOTIDE SEQUENCE [LARGE SCALE GENOMIC DNA]</scope>
    <source>
        <strain evidence="2 3">C41B8</strain>
    </source>
</reference>
<gene>
    <name evidence="2" type="ORF">C41B8_10700</name>
</gene>
<accession>A0A084IKU0</accession>
<keyword evidence="3" id="KW-1185">Reference proteome</keyword>
<keyword evidence="1" id="KW-0732">Signal</keyword>
<evidence type="ECO:0000313" key="2">
    <source>
        <dbReference type="EMBL" id="KEZ77324.1"/>
    </source>
</evidence>
<protein>
    <submittedName>
        <fullName evidence="2">Uncharacterized protein</fullName>
    </submittedName>
</protein>
<comment type="caution">
    <text evidence="2">The sequence shown here is derived from an EMBL/GenBank/DDBJ whole genome shotgun (WGS) entry which is preliminary data.</text>
</comment>
<organism evidence="2 3">
    <name type="scientific">Salinisphaera hydrothermalis (strain C41B8)</name>
    <dbReference type="NCBI Taxonomy" id="1304275"/>
    <lineage>
        <taxon>Bacteria</taxon>
        <taxon>Pseudomonadati</taxon>
        <taxon>Pseudomonadota</taxon>
        <taxon>Gammaproteobacteria</taxon>
        <taxon>Salinisphaerales</taxon>
        <taxon>Salinisphaeraceae</taxon>
        <taxon>Salinisphaera</taxon>
    </lineage>
</organism>
<feature type="signal peptide" evidence="1">
    <location>
        <begin position="1"/>
        <end position="15"/>
    </location>
</feature>
<dbReference type="Proteomes" id="UP000028302">
    <property type="component" value="Unassembled WGS sequence"/>
</dbReference>
<dbReference type="EMBL" id="APNK01000014">
    <property type="protein sequence ID" value="KEZ77324.1"/>
    <property type="molecule type" value="Genomic_DNA"/>
</dbReference>
<sequence length="113" mass="12843">MYVGLLLVASLTTNAAVPTPAQAQPPDSGLACLRQWPNDRETYLLCQQLQTRNHMAFRQFLTDHGIKENDLFSGRGPDTPIARAAKYCIDHYSPDYQSIWSCTQRRTESDRKN</sequence>